<feature type="non-terminal residue" evidence="1">
    <location>
        <position position="71"/>
    </location>
</feature>
<proteinExistence type="predicted"/>
<accession>A0ACC1H936</accession>
<evidence type="ECO:0000313" key="1">
    <source>
        <dbReference type="EMBL" id="KAJ1672980.1"/>
    </source>
</evidence>
<name>A0ACC1H936_9FUNG</name>
<reference evidence="1" key="1">
    <citation type="submission" date="2022-06" db="EMBL/GenBank/DDBJ databases">
        <title>Phylogenomic reconstructions and comparative analyses of Kickxellomycotina fungi.</title>
        <authorList>
            <person name="Reynolds N.K."/>
            <person name="Stajich J.E."/>
            <person name="Barry K."/>
            <person name="Grigoriev I.V."/>
            <person name="Crous P."/>
            <person name="Smith M.E."/>
        </authorList>
    </citation>
    <scope>NUCLEOTIDE SEQUENCE</scope>
    <source>
        <strain evidence="1">RSA 2271</strain>
    </source>
</reference>
<dbReference type="Proteomes" id="UP001145114">
    <property type="component" value="Unassembled WGS sequence"/>
</dbReference>
<keyword evidence="2" id="KW-1185">Reference proteome</keyword>
<protein>
    <submittedName>
        <fullName evidence="1">Uncharacterized protein</fullName>
    </submittedName>
</protein>
<evidence type="ECO:0000313" key="2">
    <source>
        <dbReference type="Proteomes" id="UP001145114"/>
    </source>
</evidence>
<organism evidence="1 2">
    <name type="scientific">Spiromyces aspiralis</name>
    <dbReference type="NCBI Taxonomy" id="68401"/>
    <lineage>
        <taxon>Eukaryota</taxon>
        <taxon>Fungi</taxon>
        <taxon>Fungi incertae sedis</taxon>
        <taxon>Zoopagomycota</taxon>
        <taxon>Kickxellomycotina</taxon>
        <taxon>Kickxellomycetes</taxon>
        <taxon>Kickxellales</taxon>
        <taxon>Kickxellaceae</taxon>
        <taxon>Spiromyces</taxon>
    </lineage>
</organism>
<dbReference type="EMBL" id="JAMZIH010007549">
    <property type="protein sequence ID" value="KAJ1672980.1"/>
    <property type="molecule type" value="Genomic_DNA"/>
</dbReference>
<comment type="caution">
    <text evidence="1">The sequence shown here is derived from an EMBL/GenBank/DDBJ whole genome shotgun (WGS) entry which is preliminary data.</text>
</comment>
<gene>
    <name evidence="1" type="ORF">EV182_006116</name>
</gene>
<sequence>MCFLGRKKSHKRQTSNISMSSGNASKVSLENYTIRSPTVGAFVNAPIDSPIEPSVPPMLPTRTTGGLATNG</sequence>